<accession>A0A0K0FPL9</accession>
<reference evidence="1" key="1">
    <citation type="submission" date="2014-07" db="EMBL/GenBank/DDBJ databases">
        <authorList>
            <person name="Martin A.A"/>
            <person name="De Silva N."/>
        </authorList>
    </citation>
    <scope>NUCLEOTIDE SEQUENCE</scope>
</reference>
<sequence>MEDDEDTELDPPSAKVLHSANIMINSFTKFDRITYKADARLLIGSDDVANRHTGAPMRGFDVGSSLCNYVLK</sequence>
<name>A0A0K0FPL9_STRVS</name>
<reference evidence="2" key="2">
    <citation type="submission" date="2015-08" db="UniProtKB">
        <authorList>
            <consortium name="WormBaseParasite"/>
        </authorList>
    </citation>
    <scope>IDENTIFICATION</scope>
</reference>
<evidence type="ECO:0000313" key="1">
    <source>
        <dbReference type="Proteomes" id="UP000035680"/>
    </source>
</evidence>
<evidence type="ECO:0000313" key="2">
    <source>
        <dbReference type="WBParaSite" id="SVE_1107600.1"/>
    </source>
</evidence>
<organism evidence="1 2">
    <name type="scientific">Strongyloides venezuelensis</name>
    <name type="common">Threadworm</name>
    <dbReference type="NCBI Taxonomy" id="75913"/>
    <lineage>
        <taxon>Eukaryota</taxon>
        <taxon>Metazoa</taxon>
        <taxon>Ecdysozoa</taxon>
        <taxon>Nematoda</taxon>
        <taxon>Chromadorea</taxon>
        <taxon>Rhabditida</taxon>
        <taxon>Tylenchina</taxon>
        <taxon>Panagrolaimomorpha</taxon>
        <taxon>Strongyloidoidea</taxon>
        <taxon>Strongyloididae</taxon>
        <taxon>Strongyloides</taxon>
    </lineage>
</organism>
<proteinExistence type="predicted"/>
<dbReference type="WBParaSite" id="SVE_1107600.1">
    <property type="protein sequence ID" value="SVE_1107600.1"/>
    <property type="gene ID" value="SVE_1107600"/>
</dbReference>
<dbReference type="AlphaFoldDB" id="A0A0K0FPL9"/>
<protein>
    <submittedName>
        <fullName evidence="2">PEROXIDASE_4 domain-containing protein</fullName>
    </submittedName>
</protein>
<keyword evidence="1" id="KW-1185">Reference proteome</keyword>
<dbReference type="Proteomes" id="UP000035680">
    <property type="component" value="Unassembled WGS sequence"/>
</dbReference>